<comment type="caution">
    <text evidence="2">The sequence shown here is derived from an EMBL/GenBank/DDBJ whole genome shotgun (WGS) entry which is preliminary data.</text>
</comment>
<keyword evidence="1" id="KW-0862">Zinc</keyword>
<keyword evidence="3" id="KW-1185">Reference proteome</keyword>
<dbReference type="AlphaFoldDB" id="A0A2V1K876"/>
<dbReference type="EMBL" id="QETB01000001">
    <property type="protein sequence ID" value="PWF27666.1"/>
    <property type="molecule type" value="Genomic_DNA"/>
</dbReference>
<evidence type="ECO:0000256" key="1">
    <source>
        <dbReference type="ARBA" id="ARBA00022833"/>
    </source>
</evidence>
<dbReference type="OrthoDB" id="3514174at2"/>
<protein>
    <submittedName>
        <fullName evidence="2">PIG-L domain-containing protein</fullName>
    </submittedName>
</protein>
<accession>A0A2V1K876</accession>
<proteinExistence type="predicted"/>
<dbReference type="GO" id="GO:0016811">
    <property type="term" value="F:hydrolase activity, acting on carbon-nitrogen (but not peptide) bonds, in linear amides"/>
    <property type="evidence" value="ECO:0007669"/>
    <property type="project" value="TreeGrafter"/>
</dbReference>
<reference evidence="3" key="1">
    <citation type="submission" date="2018-05" db="EMBL/GenBank/DDBJ databases">
        <authorList>
            <person name="Li Y."/>
        </authorList>
    </citation>
    <scope>NUCLEOTIDE SEQUENCE [LARGE SCALE GENOMIC DNA]</scope>
    <source>
        <strain evidence="3">sk1b4</strain>
    </source>
</reference>
<evidence type="ECO:0000313" key="3">
    <source>
        <dbReference type="Proteomes" id="UP000245283"/>
    </source>
</evidence>
<organism evidence="2 3">
    <name type="scientific">Ancrocorticia populi</name>
    <dbReference type="NCBI Taxonomy" id="2175228"/>
    <lineage>
        <taxon>Bacteria</taxon>
        <taxon>Bacillati</taxon>
        <taxon>Actinomycetota</taxon>
        <taxon>Actinomycetes</taxon>
        <taxon>Actinomycetales</taxon>
        <taxon>Actinomycetaceae</taxon>
        <taxon>Ancrocorticia</taxon>
    </lineage>
</organism>
<sequence length="252" mass="27562">MLRGDPPGCRGFRGRTLVEHERVLGVFAHPDDADVGSGGALAQFVEAGAEVGLVVATAGDAGGFKEEGQDQIAGVRMAEQRAAAACLGIDDVTFLGHLDGEVRVTSELVRDIVAQIRIHRPTLVITMTPEHNWTNLAASHPDHRAVGEAAIQAIYPASRNPFAFRELKASGLDPWMVEEVWLQGHHNPNHYVQLTPGQVEKKAQAVQCHATQFEDMAFMTQYVWELARQGAVNGGLGRDRYAEEFLRYSARE</sequence>
<dbReference type="InterPro" id="IPR024078">
    <property type="entry name" value="LmbE-like_dom_sf"/>
</dbReference>
<dbReference type="Pfam" id="PF02585">
    <property type="entry name" value="PIG-L"/>
    <property type="match status" value="1"/>
</dbReference>
<dbReference type="GO" id="GO:0016137">
    <property type="term" value="P:glycoside metabolic process"/>
    <property type="evidence" value="ECO:0007669"/>
    <property type="project" value="UniProtKB-ARBA"/>
</dbReference>
<evidence type="ECO:0000313" key="2">
    <source>
        <dbReference type="EMBL" id="PWF27666.1"/>
    </source>
</evidence>
<dbReference type="Proteomes" id="UP000245283">
    <property type="component" value="Unassembled WGS sequence"/>
</dbReference>
<dbReference type="InterPro" id="IPR003737">
    <property type="entry name" value="GlcNAc_PI_deacetylase-related"/>
</dbReference>
<dbReference type="Gene3D" id="3.40.50.10320">
    <property type="entry name" value="LmbE-like"/>
    <property type="match status" value="1"/>
</dbReference>
<dbReference type="PANTHER" id="PTHR12993">
    <property type="entry name" value="N-ACETYLGLUCOSAMINYL-PHOSPHATIDYLINOSITOL DE-N-ACETYLASE-RELATED"/>
    <property type="match status" value="1"/>
</dbReference>
<dbReference type="SUPFAM" id="SSF102588">
    <property type="entry name" value="LmbE-like"/>
    <property type="match status" value="1"/>
</dbReference>
<name>A0A2V1K876_9ACTO</name>
<dbReference type="PANTHER" id="PTHR12993:SF28">
    <property type="entry name" value="LMBE FAMILY PROTEIN"/>
    <property type="match status" value="1"/>
</dbReference>
<gene>
    <name evidence="2" type="ORF">DD236_04640</name>
</gene>